<dbReference type="Proteomes" id="UP001519460">
    <property type="component" value="Unassembled WGS sequence"/>
</dbReference>
<evidence type="ECO:0000313" key="2">
    <source>
        <dbReference type="Proteomes" id="UP001519460"/>
    </source>
</evidence>
<dbReference type="AlphaFoldDB" id="A0ABD0L2B5"/>
<sequence>MDTSGSWSLRTSPGVLSDLTSSFHRRPFFMPEYHISLLSSPLTTTHCFGLAQNVRMTHISRAQTPEIPDVLDLSAQQGRCMYWRVSPSRPYVVHLAATGSSVYKEAVTNGTPTNIKVQ</sequence>
<evidence type="ECO:0000313" key="1">
    <source>
        <dbReference type="EMBL" id="KAK7493661.1"/>
    </source>
</evidence>
<keyword evidence="2" id="KW-1185">Reference proteome</keyword>
<gene>
    <name evidence="1" type="ORF">BaRGS_00015173</name>
</gene>
<protein>
    <submittedName>
        <fullName evidence="1">Uncharacterized protein</fullName>
    </submittedName>
</protein>
<name>A0ABD0L2B5_9CAEN</name>
<comment type="caution">
    <text evidence="1">The sequence shown here is derived from an EMBL/GenBank/DDBJ whole genome shotgun (WGS) entry which is preliminary data.</text>
</comment>
<organism evidence="1 2">
    <name type="scientific">Batillaria attramentaria</name>
    <dbReference type="NCBI Taxonomy" id="370345"/>
    <lineage>
        <taxon>Eukaryota</taxon>
        <taxon>Metazoa</taxon>
        <taxon>Spiralia</taxon>
        <taxon>Lophotrochozoa</taxon>
        <taxon>Mollusca</taxon>
        <taxon>Gastropoda</taxon>
        <taxon>Caenogastropoda</taxon>
        <taxon>Sorbeoconcha</taxon>
        <taxon>Cerithioidea</taxon>
        <taxon>Batillariidae</taxon>
        <taxon>Batillaria</taxon>
    </lineage>
</organism>
<proteinExistence type="predicted"/>
<dbReference type="EMBL" id="JACVVK020000091">
    <property type="protein sequence ID" value="KAK7493661.1"/>
    <property type="molecule type" value="Genomic_DNA"/>
</dbReference>
<reference evidence="1 2" key="1">
    <citation type="journal article" date="2023" name="Sci. Data">
        <title>Genome assembly of the Korean intertidal mud-creeper Batillaria attramentaria.</title>
        <authorList>
            <person name="Patra A.K."/>
            <person name="Ho P.T."/>
            <person name="Jun S."/>
            <person name="Lee S.J."/>
            <person name="Kim Y."/>
            <person name="Won Y.J."/>
        </authorList>
    </citation>
    <scope>NUCLEOTIDE SEQUENCE [LARGE SCALE GENOMIC DNA]</scope>
    <source>
        <strain evidence="1">Wonlab-2016</strain>
    </source>
</reference>
<accession>A0ABD0L2B5</accession>